<dbReference type="EC" id="5.4.2.12" evidence="10"/>
<evidence type="ECO:0000256" key="9">
    <source>
        <dbReference type="ARBA" id="ARBA00023235"/>
    </source>
</evidence>
<keyword evidence="18" id="KW-1185">Reference proteome</keyword>
<feature type="binding site" evidence="13">
    <location>
        <position position="454"/>
    </location>
    <ligand>
        <name>Mn(2+)</name>
        <dbReference type="ChEBI" id="CHEBI:29035"/>
        <label>2</label>
    </ligand>
</feature>
<evidence type="ECO:0000256" key="1">
    <source>
        <dbReference type="ARBA" id="ARBA00000370"/>
    </source>
</evidence>
<dbReference type="AlphaFoldDB" id="A0AB35U176"/>
<proteinExistence type="inferred from homology"/>
<protein>
    <recommendedName>
        <fullName evidence="10">2,3-bisphosphoglycerate-independent phosphoglycerate mutase</fullName>
        <ecNumber evidence="10">5.4.2.12</ecNumber>
    </recommendedName>
</protein>
<dbReference type="GO" id="GO:0005737">
    <property type="term" value="C:cytoplasm"/>
    <property type="evidence" value="ECO:0007669"/>
    <property type="project" value="InterPro"/>
</dbReference>
<dbReference type="InterPro" id="IPR017850">
    <property type="entry name" value="Alkaline_phosphatase_core_sf"/>
</dbReference>
<dbReference type="Pfam" id="PF06415">
    <property type="entry name" value="iPGM_N"/>
    <property type="match status" value="1"/>
</dbReference>
<keyword evidence="9 17" id="KW-0413">Isomerase</keyword>
<dbReference type="InterPro" id="IPR036646">
    <property type="entry name" value="PGAM_B_sf"/>
</dbReference>
<dbReference type="InterPro" id="IPR006124">
    <property type="entry name" value="Metalloenzyme"/>
</dbReference>
<dbReference type="PANTHER" id="PTHR31637">
    <property type="entry name" value="2,3-BISPHOSPHOGLYCERATE-INDEPENDENT PHOSPHOGLYCERATE MUTASE"/>
    <property type="match status" value="1"/>
</dbReference>
<feature type="binding site" evidence="12">
    <location>
        <position position="189"/>
    </location>
    <ligand>
        <name>substrate</name>
    </ligand>
</feature>
<accession>A0AB35U176</accession>
<evidence type="ECO:0000313" key="17">
    <source>
        <dbReference type="EMBL" id="MDX8418833.1"/>
    </source>
</evidence>
<feature type="binding site" evidence="13">
    <location>
        <position position="11"/>
    </location>
    <ligand>
        <name>Mn(2+)</name>
        <dbReference type="ChEBI" id="CHEBI:29035"/>
        <label>2</label>
    </ligand>
</feature>
<feature type="region of interest" description="Disordered" evidence="14">
    <location>
        <begin position="458"/>
        <end position="478"/>
    </location>
</feature>
<feature type="active site" description="Phosphoserine intermediate" evidence="11">
    <location>
        <position position="62"/>
    </location>
</feature>
<feature type="binding site" evidence="12">
    <location>
        <begin position="153"/>
        <end position="154"/>
    </location>
    <ligand>
        <name>substrate</name>
    </ligand>
</feature>
<evidence type="ECO:0000259" key="16">
    <source>
        <dbReference type="Pfam" id="PF06415"/>
    </source>
</evidence>
<feature type="binding site" evidence="12">
    <location>
        <position position="123"/>
    </location>
    <ligand>
        <name>substrate</name>
    </ligand>
</feature>
<evidence type="ECO:0000256" key="12">
    <source>
        <dbReference type="PIRSR" id="PIRSR001492-2"/>
    </source>
</evidence>
<reference evidence="17 18" key="1">
    <citation type="submission" date="2022-03" db="EMBL/GenBank/DDBJ databases">
        <title>Novel taxa within the pig intestine.</title>
        <authorList>
            <person name="Wylensek D."/>
            <person name="Bishof K."/>
            <person name="Afrizal A."/>
            <person name="Clavel T."/>
        </authorList>
    </citation>
    <scope>NUCLEOTIDE SEQUENCE [LARGE SCALE GENOMIC DNA]</scope>
    <source>
        <strain evidence="17 18">CLA-KB-P133</strain>
    </source>
</reference>
<dbReference type="GO" id="GO:0004619">
    <property type="term" value="F:phosphoglycerate mutase activity"/>
    <property type="evidence" value="ECO:0007669"/>
    <property type="project" value="UniProtKB-UniRule"/>
</dbReference>
<dbReference type="SUPFAM" id="SSF53649">
    <property type="entry name" value="Alkaline phosphatase-like"/>
    <property type="match status" value="1"/>
</dbReference>
<feature type="binding site" evidence="13">
    <location>
        <position position="478"/>
    </location>
    <ligand>
        <name>Mn(2+)</name>
        <dbReference type="ChEBI" id="CHEBI:29035"/>
        <label>1</label>
    </ligand>
</feature>
<keyword evidence="6 13" id="KW-0479">Metal-binding</keyword>
<evidence type="ECO:0000256" key="4">
    <source>
        <dbReference type="ARBA" id="ARBA00004798"/>
    </source>
</evidence>
<dbReference type="Gene3D" id="3.40.720.10">
    <property type="entry name" value="Alkaline Phosphatase, subunit A"/>
    <property type="match status" value="1"/>
</dbReference>
<evidence type="ECO:0000256" key="6">
    <source>
        <dbReference type="ARBA" id="ARBA00022723"/>
    </source>
</evidence>
<feature type="binding site" evidence="13">
    <location>
        <position position="62"/>
    </location>
    <ligand>
        <name>Mn(2+)</name>
        <dbReference type="ChEBI" id="CHEBI:29035"/>
        <label>2</label>
    </ligand>
</feature>
<comment type="cofactor">
    <cofactor evidence="2">
        <name>Mn(2+)</name>
        <dbReference type="ChEBI" id="CHEBI:29035"/>
    </cofactor>
</comment>
<dbReference type="InterPro" id="IPR011258">
    <property type="entry name" value="BPG-indep_PGM_N"/>
</dbReference>
<keyword evidence="7" id="KW-0324">Glycolysis</keyword>
<feature type="binding site" evidence="12">
    <location>
        <position position="345"/>
    </location>
    <ligand>
        <name>substrate</name>
    </ligand>
</feature>
<evidence type="ECO:0000256" key="13">
    <source>
        <dbReference type="PIRSR" id="PIRSR001492-3"/>
    </source>
</evidence>
<evidence type="ECO:0000313" key="18">
    <source>
        <dbReference type="Proteomes" id="UP001286174"/>
    </source>
</evidence>
<evidence type="ECO:0000256" key="2">
    <source>
        <dbReference type="ARBA" id="ARBA00001936"/>
    </source>
</evidence>
<evidence type="ECO:0000259" key="15">
    <source>
        <dbReference type="Pfam" id="PF01676"/>
    </source>
</evidence>
<dbReference type="Proteomes" id="UP001286174">
    <property type="component" value="Unassembled WGS sequence"/>
</dbReference>
<feature type="binding site" evidence="12">
    <location>
        <position position="196"/>
    </location>
    <ligand>
        <name>substrate</name>
    </ligand>
</feature>
<evidence type="ECO:0000256" key="10">
    <source>
        <dbReference type="NCBIfam" id="TIGR01307"/>
    </source>
</evidence>
<feature type="binding site" evidence="13">
    <location>
        <position position="413"/>
    </location>
    <ligand>
        <name>Mn(2+)</name>
        <dbReference type="ChEBI" id="CHEBI:29035"/>
        <label>1</label>
    </ligand>
</feature>
<organism evidence="17 18">
    <name type="scientific">Grylomicrobium aquisgranensis</name>
    <dbReference type="NCBI Taxonomy" id="2926318"/>
    <lineage>
        <taxon>Bacteria</taxon>
        <taxon>Bacillati</taxon>
        <taxon>Bacillota</taxon>
        <taxon>Erysipelotrichia</taxon>
        <taxon>Erysipelotrichales</taxon>
        <taxon>Erysipelotrichaceae</taxon>
        <taxon>Grylomicrobium</taxon>
    </lineage>
</organism>
<dbReference type="RefSeq" id="WP_370595428.1">
    <property type="nucleotide sequence ID" value="NZ_JALBUR010000002.1"/>
</dbReference>
<comment type="catalytic activity">
    <reaction evidence="1">
        <text>(2R)-2-phosphoglycerate = (2R)-3-phosphoglycerate</text>
        <dbReference type="Rhea" id="RHEA:15901"/>
        <dbReference type="ChEBI" id="CHEBI:58272"/>
        <dbReference type="ChEBI" id="CHEBI:58289"/>
        <dbReference type="EC" id="5.4.2.12"/>
    </reaction>
</comment>
<evidence type="ECO:0000256" key="7">
    <source>
        <dbReference type="ARBA" id="ARBA00023152"/>
    </source>
</evidence>
<keyword evidence="8 13" id="KW-0464">Manganese</keyword>
<sequence>MGKPVVLVVMDGVGWTEKDHGNAVLHAYKPQIDELMTKWPHTTIKASGVAVGLPTDKDMGNSEVGHNALGCGQIYSQGAKLVNESIESGKIYESQAWKDAVKYAKEHDGKLHFIGLLSDGNVHSNINHLIAMLKESKKEGLKQVRVHALLDGRDVPETSALQYVDQLEDVIKSLNDDNYHCAIASGGGRMVITMDRYEADWGMVEKGWHIHVMGDGRKFSSAREAIETYRKEGGYTDQYLPGFVVADKDGNPVGTIDDGDSVILFNFRGDRAVEISKAFDYMNKGFNAFDEVKKPKVYYAGMLQYDGDLKLPEHFLVEPPHIEHTMSEYLVQKGVHSFACSETQKFGHVTYFWNGNRSEKFSDELEDWVEIPSDIIPFDKKPWMKACEITDKMVEAIASGKYQFLRCNYPNGDMVGHTGNYEATMIGVESVDLMLRRLMDACKKYDYTLIVTADHGNSDEMYDKGTNPDGSPKPKTSHSLARVPFAIYNGPEGTEMKEGDDFGLANVAATVVKILGYEKPEWWLESIIK</sequence>
<feature type="domain" description="BPG-independent PGAM N-terminal" evidence="16">
    <location>
        <begin position="82"/>
        <end position="306"/>
    </location>
</feature>
<evidence type="ECO:0000256" key="5">
    <source>
        <dbReference type="ARBA" id="ARBA00008819"/>
    </source>
</evidence>
<feature type="binding site" evidence="13">
    <location>
        <position position="455"/>
    </location>
    <ligand>
        <name>Mn(2+)</name>
        <dbReference type="ChEBI" id="CHEBI:29035"/>
        <label>2</label>
    </ligand>
</feature>
<comment type="caution">
    <text evidence="17">The sequence shown here is derived from an EMBL/GenBank/DDBJ whole genome shotgun (WGS) entry which is preliminary data.</text>
</comment>
<evidence type="ECO:0000256" key="14">
    <source>
        <dbReference type="SAM" id="MobiDB-lite"/>
    </source>
</evidence>
<dbReference type="GO" id="GO:0006096">
    <property type="term" value="P:glycolytic process"/>
    <property type="evidence" value="ECO:0007669"/>
    <property type="project" value="UniProtKB-UniRule"/>
</dbReference>
<evidence type="ECO:0000256" key="8">
    <source>
        <dbReference type="ARBA" id="ARBA00023211"/>
    </source>
</evidence>
<evidence type="ECO:0000256" key="11">
    <source>
        <dbReference type="PIRSR" id="PIRSR001492-1"/>
    </source>
</evidence>
<comment type="similarity">
    <text evidence="5">Belongs to the BPG-independent phosphoglycerate mutase family.</text>
</comment>
<evidence type="ECO:0000256" key="3">
    <source>
        <dbReference type="ARBA" id="ARBA00002315"/>
    </source>
</evidence>
<dbReference type="EMBL" id="JALBUR010000002">
    <property type="protein sequence ID" value="MDX8418833.1"/>
    <property type="molecule type" value="Genomic_DNA"/>
</dbReference>
<feature type="binding site" evidence="13">
    <location>
        <position position="417"/>
    </location>
    <ligand>
        <name>Mn(2+)</name>
        <dbReference type="ChEBI" id="CHEBI:29035"/>
        <label>1</label>
    </ligand>
</feature>
<dbReference type="Pfam" id="PF01676">
    <property type="entry name" value="Metalloenzyme"/>
    <property type="match status" value="1"/>
</dbReference>
<comment type="pathway">
    <text evidence="4">Carbohydrate degradation; glycolysis; pyruvate from D-glyceraldehyde 3-phosphate: step 3/5.</text>
</comment>
<dbReference type="SUPFAM" id="SSF64158">
    <property type="entry name" value="2,3-Bisphosphoglycerate-independent phosphoglycerate mutase, substrate-binding domain"/>
    <property type="match status" value="1"/>
</dbReference>
<dbReference type="CDD" id="cd16010">
    <property type="entry name" value="iPGM"/>
    <property type="match status" value="1"/>
</dbReference>
<comment type="function">
    <text evidence="3">Catalyzes the interconversion of 2-phosphoglycerate and 3-phosphoglycerate.</text>
</comment>
<dbReference type="NCBIfam" id="TIGR01307">
    <property type="entry name" value="pgm_bpd_ind"/>
    <property type="match status" value="1"/>
</dbReference>
<dbReference type="GO" id="GO:0006007">
    <property type="term" value="P:glucose catabolic process"/>
    <property type="evidence" value="ECO:0007669"/>
    <property type="project" value="InterPro"/>
</dbReference>
<feature type="binding site" evidence="12">
    <location>
        <begin position="268"/>
        <end position="271"/>
    </location>
    <ligand>
        <name>substrate</name>
    </ligand>
</feature>
<dbReference type="PIRSF" id="PIRSF001492">
    <property type="entry name" value="IPGAM"/>
    <property type="match status" value="1"/>
</dbReference>
<name>A0AB35U176_9FIRM</name>
<dbReference type="InterPro" id="IPR005995">
    <property type="entry name" value="Pgm_bpd_ind"/>
</dbReference>
<feature type="domain" description="Metalloenzyme" evidence="15">
    <location>
        <begin position="3"/>
        <end position="518"/>
    </location>
</feature>
<dbReference type="GO" id="GO:0030145">
    <property type="term" value="F:manganese ion binding"/>
    <property type="evidence" value="ECO:0007669"/>
    <property type="project" value="InterPro"/>
</dbReference>
<gene>
    <name evidence="17" type="primary">gpmI</name>
    <name evidence="17" type="ORF">MOZ60_01845</name>
</gene>
<dbReference type="FunFam" id="3.40.1450.10:FF:000002">
    <property type="entry name" value="2,3-bisphosphoglycerate-independent phosphoglycerate mutase"/>
    <property type="match status" value="1"/>
</dbReference>
<dbReference type="Gene3D" id="3.40.1450.10">
    <property type="entry name" value="BPG-independent phosphoglycerate mutase, domain B"/>
    <property type="match status" value="1"/>
</dbReference>
<dbReference type="PANTHER" id="PTHR31637:SF0">
    <property type="entry name" value="2,3-BISPHOSPHOGLYCERATE-INDEPENDENT PHOSPHOGLYCERATE MUTASE"/>
    <property type="match status" value="1"/>
</dbReference>